<gene>
    <name evidence="1" type="ORF">LSAT_V11C500229230</name>
</gene>
<keyword evidence="2" id="KW-1185">Reference proteome</keyword>
<reference evidence="1 2" key="1">
    <citation type="journal article" date="2017" name="Nat. Commun.">
        <title>Genome assembly with in vitro proximity ligation data and whole-genome triplication in lettuce.</title>
        <authorList>
            <person name="Reyes-Chin-Wo S."/>
            <person name="Wang Z."/>
            <person name="Yang X."/>
            <person name="Kozik A."/>
            <person name="Arikit S."/>
            <person name="Song C."/>
            <person name="Xia L."/>
            <person name="Froenicke L."/>
            <person name="Lavelle D.O."/>
            <person name="Truco M.J."/>
            <person name="Xia R."/>
            <person name="Zhu S."/>
            <person name="Xu C."/>
            <person name="Xu H."/>
            <person name="Xu X."/>
            <person name="Cox K."/>
            <person name="Korf I."/>
            <person name="Meyers B.C."/>
            <person name="Michelmore R.W."/>
        </authorList>
    </citation>
    <scope>NUCLEOTIDE SEQUENCE [LARGE SCALE GENOMIC DNA]</scope>
    <source>
        <strain evidence="2">cv. Salinas</strain>
        <tissue evidence="1">Seedlings</tissue>
    </source>
</reference>
<evidence type="ECO:0000313" key="1">
    <source>
        <dbReference type="EMBL" id="KAJ0205915.1"/>
    </source>
</evidence>
<dbReference type="AlphaFoldDB" id="A0A9R1X9I2"/>
<accession>A0A9R1X9I2</accession>
<protein>
    <submittedName>
        <fullName evidence="1">Uncharacterized protein</fullName>
    </submittedName>
</protein>
<dbReference type="Proteomes" id="UP000235145">
    <property type="component" value="Unassembled WGS sequence"/>
</dbReference>
<proteinExistence type="predicted"/>
<comment type="caution">
    <text evidence="1">The sequence shown here is derived from an EMBL/GenBank/DDBJ whole genome shotgun (WGS) entry which is preliminary data.</text>
</comment>
<evidence type="ECO:0000313" key="2">
    <source>
        <dbReference type="Proteomes" id="UP000235145"/>
    </source>
</evidence>
<dbReference type="EMBL" id="NBSK02000005">
    <property type="protein sequence ID" value="KAJ0205915.1"/>
    <property type="molecule type" value="Genomic_DNA"/>
</dbReference>
<sequence length="129" mass="14426">MRRFSDSSFGAGSCKKKILGYGWAGMSRNQGESAICGCRRLGYRVRCQCNPRFSVGVAGGVTIQLLPNLRCLLSAFNEVADNMKQNSPKKYYFNGFSSHIANIIPVTTILMVQQQKQQQMGIFMSLFLR</sequence>
<organism evidence="1 2">
    <name type="scientific">Lactuca sativa</name>
    <name type="common">Garden lettuce</name>
    <dbReference type="NCBI Taxonomy" id="4236"/>
    <lineage>
        <taxon>Eukaryota</taxon>
        <taxon>Viridiplantae</taxon>
        <taxon>Streptophyta</taxon>
        <taxon>Embryophyta</taxon>
        <taxon>Tracheophyta</taxon>
        <taxon>Spermatophyta</taxon>
        <taxon>Magnoliopsida</taxon>
        <taxon>eudicotyledons</taxon>
        <taxon>Gunneridae</taxon>
        <taxon>Pentapetalae</taxon>
        <taxon>asterids</taxon>
        <taxon>campanulids</taxon>
        <taxon>Asterales</taxon>
        <taxon>Asteraceae</taxon>
        <taxon>Cichorioideae</taxon>
        <taxon>Cichorieae</taxon>
        <taxon>Lactucinae</taxon>
        <taxon>Lactuca</taxon>
    </lineage>
</organism>
<name>A0A9R1X9I2_LACSA</name>